<keyword evidence="6 8" id="KW-0503">Monooxygenase</keyword>
<comment type="similarity">
    <text evidence="1 8">Belongs to the cytochrome P450 family.</text>
</comment>
<organism evidence="9 10">
    <name type="scientific">Hymenobacter edaphi</name>
    <dbReference type="NCBI Taxonomy" id="2211146"/>
    <lineage>
        <taxon>Bacteria</taxon>
        <taxon>Pseudomonadati</taxon>
        <taxon>Bacteroidota</taxon>
        <taxon>Cytophagia</taxon>
        <taxon>Cytophagales</taxon>
        <taxon>Hymenobacteraceae</taxon>
        <taxon>Hymenobacter</taxon>
    </lineage>
</organism>
<evidence type="ECO:0000256" key="6">
    <source>
        <dbReference type="ARBA" id="ARBA00023033"/>
    </source>
</evidence>
<reference evidence="10" key="1">
    <citation type="submission" date="2018-05" db="EMBL/GenBank/DDBJ databases">
        <authorList>
            <person name="Nie L."/>
        </authorList>
    </citation>
    <scope>NUCLEOTIDE SEQUENCE [LARGE SCALE GENOMIC DNA]</scope>
    <source>
        <strain evidence="10">NL</strain>
    </source>
</reference>
<dbReference type="Gene3D" id="1.10.630.10">
    <property type="entry name" value="Cytochrome P450"/>
    <property type="match status" value="1"/>
</dbReference>
<evidence type="ECO:0000313" key="10">
    <source>
        <dbReference type="Proteomes" id="UP000248553"/>
    </source>
</evidence>
<sequence>MWGVAGHLSRPTGICLRPRPERRRGQTRFVRTLSRLFCSSIPLMAPAAVSAAAGLPRVPRLRSFRNSWALAADPIPVITGYLDTYGDTVGLHLGGVRPTLLTRDPGLIQHILQKNHRNYPKSDISQGLARYLGHGLLTAEGNYWLQQRRLIQPGFHRQRLATLTELMLDVIDECLAPVVAAARQQGGRVEVPVHELMTATAFRIIARSVFSSAMSEDELQRLSRLLTELQAFYVRTLRQPYLRPWLGLRGQYGHHDRLAAELRQLIGGYIRRRKQQPGPAPDDLLQMLLDVRYEDSGLPMTDEQVLDEAIILLVAGHETSANGLSWLWYLLARHPAEAARLHAELAAVLGPRRPTFADLPRLPYALQAVQETLRLYPPVWMVDRRAARDDEYQGLRLPQGTLISAYLYGVHHHSALWDEPEVFRPARFGPEAPSPPPYAYLPFGGGPRLCIGQQFALTEMQLVLLQVLRRFEVEWVAQPPVLMRPLISLRPRHDIRLGFRLHEKPA</sequence>
<gene>
    <name evidence="9" type="ORF">DLM85_15625</name>
</gene>
<dbReference type="PANTHER" id="PTHR24291:SF50">
    <property type="entry name" value="BIFUNCTIONAL ALBAFLAVENONE MONOOXYGENASE_TERPENE SYNTHASE"/>
    <property type="match status" value="1"/>
</dbReference>
<name>A0A328BG50_9BACT</name>
<dbReference type="AlphaFoldDB" id="A0A328BG50"/>
<dbReference type="GO" id="GO:0005506">
    <property type="term" value="F:iron ion binding"/>
    <property type="evidence" value="ECO:0007669"/>
    <property type="project" value="InterPro"/>
</dbReference>
<dbReference type="PRINTS" id="PR00385">
    <property type="entry name" value="P450"/>
</dbReference>
<evidence type="ECO:0000256" key="2">
    <source>
        <dbReference type="ARBA" id="ARBA00022617"/>
    </source>
</evidence>
<dbReference type="InterPro" id="IPR017972">
    <property type="entry name" value="Cyt_P450_CS"/>
</dbReference>
<dbReference type="GO" id="GO:0016705">
    <property type="term" value="F:oxidoreductase activity, acting on paired donors, with incorporation or reduction of molecular oxygen"/>
    <property type="evidence" value="ECO:0007669"/>
    <property type="project" value="InterPro"/>
</dbReference>
<dbReference type="InterPro" id="IPR050196">
    <property type="entry name" value="Cytochrome_P450_Monoox"/>
</dbReference>
<evidence type="ECO:0000256" key="8">
    <source>
        <dbReference type="RuleBase" id="RU000461"/>
    </source>
</evidence>
<dbReference type="GO" id="GO:0020037">
    <property type="term" value="F:heme binding"/>
    <property type="evidence" value="ECO:0007669"/>
    <property type="project" value="InterPro"/>
</dbReference>
<evidence type="ECO:0000256" key="7">
    <source>
        <dbReference type="PIRSR" id="PIRSR602401-1"/>
    </source>
</evidence>
<evidence type="ECO:0000313" key="9">
    <source>
        <dbReference type="EMBL" id="RAK66123.1"/>
    </source>
</evidence>
<dbReference type="InterPro" id="IPR001128">
    <property type="entry name" value="Cyt_P450"/>
</dbReference>
<dbReference type="OrthoDB" id="9764248at2"/>
<evidence type="ECO:0000256" key="3">
    <source>
        <dbReference type="ARBA" id="ARBA00022723"/>
    </source>
</evidence>
<evidence type="ECO:0000256" key="1">
    <source>
        <dbReference type="ARBA" id="ARBA00010617"/>
    </source>
</evidence>
<dbReference type="Pfam" id="PF00067">
    <property type="entry name" value="p450"/>
    <property type="match status" value="1"/>
</dbReference>
<protein>
    <recommendedName>
        <fullName evidence="11">Cytochrome P450</fullName>
    </recommendedName>
</protein>
<evidence type="ECO:0000256" key="5">
    <source>
        <dbReference type="ARBA" id="ARBA00023004"/>
    </source>
</evidence>
<dbReference type="PROSITE" id="PS00086">
    <property type="entry name" value="CYTOCHROME_P450"/>
    <property type="match status" value="1"/>
</dbReference>
<evidence type="ECO:0000256" key="4">
    <source>
        <dbReference type="ARBA" id="ARBA00023002"/>
    </source>
</evidence>
<dbReference type="InterPro" id="IPR002401">
    <property type="entry name" value="Cyt_P450_E_grp-I"/>
</dbReference>
<dbReference type="SUPFAM" id="SSF48264">
    <property type="entry name" value="Cytochrome P450"/>
    <property type="match status" value="1"/>
</dbReference>
<dbReference type="Proteomes" id="UP000248553">
    <property type="component" value="Unassembled WGS sequence"/>
</dbReference>
<accession>A0A328BG50</accession>
<dbReference type="PANTHER" id="PTHR24291">
    <property type="entry name" value="CYTOCHROME P450 FAMILY 4"/>
    <property type="match status" value="1"/>
</dbReference>
<feature type="binding site" description="axial binding residue" evidence="7">
    <location>
        <position position="450"/>
    </location>
    <ligand>
        <name>heme</name>
        <dbReference type="ChEBI" id="CHEBI:30413"/>
    </ligand>
    <ligandPart>
        <name>Fe</name>
        <dbReference type="ChEBI" id="CHEBI:18248"/>
    </ligandPart>
</feature>
<comment type="caution">
    <text evidence="9">The sequence shown here is derived from an EMBL/GenBank/DDBJ whole genome shotgun (WGS) entry which is preliminary data.</text>
</comment>
<keyword evidence="5 7" id="KW-0408">Iron</keyword>
<proteinExistence type="inferred from homology"/>
<keyword evidence="2 7" id="KW-0349">Heme</keyword>
<dbReference type="InterPro" id="IPR036396">
    <property type="entry name" value="Cyt_P450_sf"/>
</dbReference>
<comment type="cofactor">
    <cofactor evidence="7">
        <name>heme</name>
        <dbReference type="ChEBI" id="CHEBI:30413"/>
    </cofactor>
</comment>
<dbReference type="EMBL" id="QHKM01000004">
    <property type="protein sequence ID" value="RAK66123.1"/>
    <property type="molecule type" value="Genomic_DNA"/>
</dbReference>
<keyword evidence="4 8" id="KW-0560">Oxidoreductase</keyword>
<dbReference type="GO" id="GO:0004497">
    <property type="term" value="F:monooxygenase activity"/>
    <property type="evidence" value="ECO:0007669"/>
    <property type="project" value="UniProtKB-KW"/>
</dbReference>
<keyword evidence="3 7" id="KW-0479">Metal-binding</keyword>
<dbReference type="PRINTS" id="PR00463">
    <property type="entry name" value="EP450I"/>
</dbReference>
<evidence type="ECO:0008006" key="11">
    <source>
        <dbReference type="Google" id="ProtNLM"/>
    </source>
</evidence>
<keyword evidence="10" id="KW-1185">Reference proteome</keyword>